<keyword evidence="3" id="KW-1185">Reference proteome</keyword>
<keyword evidence="1" id="KW-0812">Transmembrane</keyword>
<evidence type="ECO:0000313" key="3">
    <source>
        <dbReference type="Proteomes" id="UP001432059"/>
    </source>
</evidence>
<sequence length="92" mass="10812">MAIEDFLWQCPYKKYLGIECLGCGAQTALLHLLQGNFSEAWHTFPAIYTLMLLVLVSGFYFLSRRQLFKKMIFPLIVLNTLIIIVQYYWKTL</sequence>
<proteinExistence type="predicted"/>
<dbReference type="InterPro" id="IPR021215">
    <property type="entry name" value="DUF2752"/>
</dbReference>
<dbReference type="EMBL" id="CP136426">
    <property type="protein sequence ID" value="WOC51161.1"/>
    <property type="molecule type" value="Genomic_DNA"/>
</dbReference>
<feature type="transmembrane region" description="Helical" evidence="1">
    <location>
        <begin position="71"/>
        <end position="89"/>
    </location>
</feature>
<evidence type="ECO:0000256" key="1">
    <source>
        <dbReference type="SAM" id="Phobius"/>
    </source>
</evidence>
<organism evidence="2 3">
    <name type="scientific">Bergeyella porcorum</name>
    <dbReference type="NCBI Taxonomy" id="1735111"/>
    <lineage>
        <taxon>Bacteria</taxon>
        <taxon>Pseudomonadati</taxon>
        <taxon>Bacteroidota</taxon>
        <taxon>Flavobacteriia</taxon>
        <taxon>Flavobacteriales</taxon>
        <taxon>Weeksellaceae</taxon>
        <taxon>Bergeyella</taxon>
    </lineage>
</organism>
<dbReference type="Proteomes" id="UP001432059">
    <property type="component" value="Chromosome"/>
</dbReference>
<reference evidence="2" key="1">
    <citation type="submission" date="2023-10" db="EMBL/GenBank/DDBJ databases">
        <title>Characterization and whole genome sequencing of a novel strain of Bergeyella porcorum QD2021 isolated from pig.</title>
        <authorList>
            <person name="Liu G."/>
            <person name="Chen C."/>
            <person name="Han X."/>
        </authorList>
    </citation>
    <scope>NUCLEOTIDE SEQUENCE</scope>
    <source>
        <strain evidence="2">QD2021</strain>
    </source>
</reference>
<evidence type="ECO:0008006" key="4">
    <source>
        <dbReference type="Google" id="ProtNLM"/>
    </source>
</evidence>
<dbReference type="RefSeq" id="WP_327984822.1">
    <property type="nucleotide sequence ID" value="NZ_CP136426.1"/>
</dbReference>
<dbReference type="AlphaFoldDB" id="A0AAU0F0T1"/>
<gene>
    <name evidence="2" type="ORF">BPO_0514</name>
</gene>
<accession>A0AAU0F0T1</accession>
<protein>
    <recommendedName>
        <fullName evidence="4">DUF2752 domain-containing protein</fullName>
    </recommendedName>
</protein>
<name>A0AAU0F0T1_9FLAO</name>
<keyword evidence="1" id="KW-0472">Membrane</keyword>
<keyword evidence="1" id="KW-1133">Transmembrane helix</keyword>
<feature type="transmembrane region" description="Helical" evidence="1">
    <location>
        <begin position="40"/>
        <end position="62"/>
    </location>
</feature>
<evidence type="ECO:0000313" key="2">
    <source>
        <dbReference type="EMBL" id="WOC51161.1"/>
    </source>
</evidence>
<dbReference type="KEGG" id="bpor:BPO_0514"/>
<dbReference type="Pfam" id="PF10825">
    <property type="entry name" value="DUF2752"/>
    <property type="match status" value="1"/>
</dbReference>